<dbReference type="InParanoid" id="D6W7H4"/>
<keyword evidence="2" id="KW-1185">Reference proteome</keyword>
<name>D6W7H4_TRICA</name>
<dbReference type="KEGG" id="tca:107397794"/>
<dbReference type="AlphaFoldDB" id="D6W7H4"/>
<evidence type="ECO:0000313" key="1">
    <source>
        <dbReference type="EMBL" id="EFA11287.1"/>
    </source>
</evidence>
<gene>
    <name evidence="1" type="primary">AUGUSTUS-3.0.2_10823</name>
    <name evidence="1" type="ORF">TcasGA2_TC010823</name>
</gene>
<dbReference type="HOGENOM" id="CLU_2064476_0_0_1"/>
<reference evidence="1 2" key="1">
    <citation type="journal article" date="2008" name="Nature">
        <title>The genome of the model beetle and pest Tribolium castaneum.</title>
        <authorList>
            <consortium name="Tribolium Genome Sequencing Consortium"/>
            <person name="Richards S."/>
            <person name="Gibbs R.A."/>
            <person name="Weinstock G.M."/>
            <person name="Brown S.J."/>
            <person name="Denell R."/>
            <person name="Beeman R.W."/>
            <person name="Gibbs R."/>
            <person name="Beeman R.W."/>
            <person name="Brown S.J."/>
            <person name="Bucher G."/>
            <person name="Friedrich M."/>
            <person name="Grimmelikhuijzen C.J."/>
            <person name="Klingler M."/>
            <person name="Lorenzen M."/>
            <person name="Richards S."/>
            <person name="Roth S."/>
            <person name="Schroder R."/>
            <person name="Tautz D."/>
            <person name="Zdobnov E.M."/>
            <person name="Muzny D."/>
            <person name="Gibbs R.A."/>
            <person name="Weinstock G.M."/>
            <person name="Attaway T."/>
            <person name="Bell S."/>
            <person name="Buhay C.J."/>
            <person name="Chandrabose M.N."/>
            <person name="Chavez D."/>
            <person name="Clerk-Blankenburg K.P."/>
            <person name="Cree A."/>
            <person name="Dao M."/>
            <person name="Davis C."/>
            <person name="Chacko J."/>
            <person name="Dinh H."/>
            <person name="Dugan-Rocha S."/>
            <person name="Fowler G."/>
            <person name="Garner T.T."/>
            <person name="Garnes J."/>
            <person name="Gnirke A."/>
            <person name="Hawes A."/>
            <person name="Hernandez J."/>
            <person name="Hines S."/>
            <person name="Holder M."/>
            <person name="Hume J."/>
            <person name="Jhangiani S.N."/>
            <person name="Joshi V."/>
            <person name="Khan Z.M."/>
            <person name="Jackson L."/>
            <person name="Kovar C."/>
            <person name="Kowis A."/>
            <person name="Lee S."/>
            <person name="Lewis L.R."/>
            <person name="Margolis J."/>
            <person name="Morgan M."/>
            <person name="Nazareth L.V."/>
            <person name="Nguyen N."/>
            <person name="Okwuonu G."/>
            <person name="Parker D."/>
            <person name="Richards S."/>
            <person name="Ruiz S.J."/>
            <person name="Santibanez J."/>
            <person name="Savard J."/>
            <person name="Scherer S.E."/>
            <person name="Schneider B."/>
            <person name="Sodergren E."/>
            <person name="Tautz D."/>
            <person name="Vattahil S."/>
            <person name="Villasana D."/>
            <person name="White C.S."/>
            <person name="Wright R."/>
            <person name="Park Y."/>
            <person name="Beeman R.W."/>
            <person name="Lord J."/>
            <person name="Oppert B."/>
            <person name="Lorenzen M."/>
            <person name="Brown S."/>
            <person name="Wang L."/>
            <person name="Savard J."/>
            <person name="Tautz D."/>
            <person name="Richards S."/>
            <person name="Weinstock G."/>
            <person name="Gibbs R.A."/>
            <person name="Liu Y."/>
            <person name="Worley K."/>
            <person name="Weinstock G."/>
            <person name="Elsik C.G."/>
            <person name="Reese J.T."/>
            <person name="Elhaik E."/>
            <person name="Landan G."/>
            <person name="Graur D."/>
            <person name="Arensburger P."/>
            <person name="Atkinson P."/>
            <person name="Beeman R.W."/>
            <person name="Beidler J."/>
            <person name="Brown S.J."/>
            <person name="Demuth J.P."/>
            <person name="Drury D.W."/>
            <person name="Du Y.Z."/>
            <person name="Fujiwara H."/>
            <person name="Lorenzen M."/>
            <person name="Maselli V."/>
            <person name="Osanai M."/>
            <person name="Park Y."/>
            <person name="Robertson H.M."/>
            <person name="Tu Z."/>
            <person name="Wang J.J."/>
            <person name="Wang S."/>
            <person name="Richards S."/>
            <person name="Song H."/>
            <person name="Zhang L."/>
            <person name="Sodergren E."/>
            <person name="Werner D."/>
            <person name="Stanke M."/>
            <person name="Morgenstern B."/>
            <person name="Solovyev V."/>
            <person name="Kosarev P."/>
            <person name="Brown G."/>
            <person name="Chen H.C."/>
            <person name="Ermolaeva O."/>
            <person name="Hlavina W."/>
            <person name="Kapustin Y."/>
            <person name="Kiryutin B."/>
            <person name="Kitts P."/>
            <person name="Maglott D."/>
            <person name="Pruitt K."/>
            <person name="Sapojnikov V."/>
            <person name="Souvorov A."/>
            <person name="Mackey A.J."/>
            <person name="Waterhouse R.M."/>
            <person name="Wyder S."/>
            <person name="Zdobnov E.M."/>
            <person name="Zdobnov E.M."/>
            <person name="Wyder S."/>
            <person name="Kriventseva E.V."/>
            <person name="Kadowaki T."/>
            <person name="Bork P."/>
            <person name="Aranda M."/>
            <person name="Bao R."/>
            <person name="Beermann A."/>
            <person name="Berns N."/>
            <person name="Bolognesi R."/>
            <person name="Bonneton F."/>
            <person name="Bopp D."/>
            <person name="Brown S.J."/>
            <person name="Bucher G."/>
            <person name="Butts T."/>
            <person name="Chaumot A."/>
            <person name="Denell R.E."/>
            <person name="Ferrier D.E."/>
            <person name="Friedrich M."/>
            <person name="Gordon C.M."/>
            <person name="Jindra M."/>
            <person name="Klingler M."/>
            <person name="Lan Q."/>
            <person name="Lattorff H.M."/>
            <person name="Laudet V."/>
            <person name="von Levetsow C."/>
            <person name="Liu Z."/>
            <person name="Lutz R."/>
            <person name="Lynch J.A."/>
            <person name="da Fonseca R.N."/>
            <person name="Posnien N."/>
            <person name="Reuter R."/>
            <person name="Roth S."/>
            <person name="Savard J."/>
            <person name="Schinko J.B."/>
            <person name="Schmitt C."/>
            <person name="Schoppmeier M."/>
            <person name="Schroder R."/>
            <person name="Shippy T.D."/>
            <person name="Simonnet F."/>
            <person name="Marques-Souza H."/>
            <person name="Tautz D."/>
            <person name="Tomoyasu Y."/>
            <person name="Trauner J."/>
            <person name="Van der Zee M."/>
            <person name="Vervoort M."/>
            <person name="Wittkopp N."/>
            <person name="Wimmer E.A."/>
            <person name="Yang X."/>
            <person name="Jones A.K."/>
            <person name="Sattelle D.B."/>
            <person name="Ebert P.R."/>
            <person name="Nelson D."/>
            <person name="Scott J.G."/>
            <person name="Beeman R.W."/>
            <person name="Muthukrishnan S."/>
            <person name="Kramer K.J."/>
            <person name="Arakane Y."/>
            <person name="Beeman R.W."/>
            <person name="Zhu Q."/>
            <person name="Hogenkamp D."/>
            <person name="Dixit R."/>
            <person name="Oppert B."/>
            <person name="Jiang H."/>
            <person name="Zou Z."/>
            <person name="Marshall J."/>
            <person name="Elpidina E."/>
            <person name="Vinokurov K."/>
            <person name="Oppert C."/>
            <person name="Zou Z."/>
            <person name="Evans J."/>
            <person name="Lu Z."/>
            <person name="Zhao P."/>
            <person name="Sumathipala N."/>
            <person name="Altincicek B."/>
            <person name="Vilcinskas A."/>
            <person name="Williams M."/>
            <person name="Hultmark D."/>
            <person name="Hetru C."/>
            <person name="Jiang H."/>
            <person name="Grimmelikhuijzen C.J."/>
            <person name="Hauser F."/>
            <person name="Cazzamali G."/>
            <person name="Williamson M."/>
            <person name="Park Y."/>
            <person name="Li B."/>
            <person name="Tanaka Y."/>
            <person name="Predel R."/>
            <person name="Neupert S."/>
            <person name="Schachtner J."/>
            <person name="Verleyen P."/>
            <person name="Raible F."/>
            <person name="Bork P."/>
            <person name="Friedrich M."/>
            <person name="Walden K.K."/>
            <person name="Robertson H.M."/>
            <person name="Angeli S."/>
            <person name="Foret S."/>
            <person name="Bucher G."/>
            <person name="Schuetz S."/>
            <person name="Maleszka R."/>
            <person name="Wimmer E.A."/>
            <person name="Beeman R.W."/>
            <person name="Lorenzen M."/>
            <person name="Tomoyasu Y."/>
            <person name="Miller S.C."/>
            <person name="Grossmann D."/>
            <person name="Bucher G."/>
        </authorList>
    </citation>
    <scope>NUCLEOTIDE SEQUENCE [LARGE SCALE GENOMIC DNA]</scope>
    <source>
        <strain evidence="1 2">Georgia GA2</strain>
    </source>
</reference>
<dbReference type="PhylomeDB" id="D6W7H4"/>
<dbReference type="OrthoDB" id="6730979at2759"/>
<organism evidence="1 2">
    <name type="scientific">Tribolium castaneum</name>
    <name type="common">Red flour beetle</name>
    <dbReference type="NCBI Taxonomy" id="7070"/>
    <lineage>
        <taxon>Eukaryota</taxon>
        <taxon>Metazoa</taxon>
        <taxon>Ecdysozoa</taxon>
        <taxon>Arthropoda</taxon>
        <taxon>Hexapoda</taxon>
        <taxon>Insecta</taxon>
        <taxon>Pterygota</taxon>
        <taxon>Neoptera</taxon>
        <taxon>Endopterygota</taxon>
        <taxon>Coleoptera</taxon>
        <taxon>Polyphaga</taxon>
        <taxon>Cucujiformia</taxon>
        <taxon>Tenebrionidae</taxon>
        <taxon>Tenebrionidae incertae sedis</taxon>
        <taxon>Tribolium</taxon>
    </lineage>
</organism>
<sequence length="133" mass="15816">MGCVCAKYFEDDEDHVKIMRFHLLVILRQQGTDELLNFAARDRMNYEICKNNDELRQGCIVAATRRFYNEKFLHEDVYNRTADYMLLLDDFINIQNGIDEQRQLEEARSEPNHSVRRRNRLEAERNLGKALSC</sequence>
<protein>
    <submittedName>
        <fullName evidence="1">Uncharacterized protein</fullName>
    </submittedName>
</protein>
<accession>D6W7H4</accession>
<proteinExistence type="predicted"/>
<evidence type="ECO:0000313" key="2">
    <source>
        <dbReference type="Proteomes" id="UP000007266"/>
    </source>
</evidence>
<dbReference type="EMBL" id="KQ971307">
    <property type="protein sequence ID" value="EFA11287.1"/>
    <property type="molecule type" value="Genomic_DNA"/>
</dbReference>
<dbReference type="Proteomes" id="UP000007266">
    <property type="component" value="Linkage group 1"/>
</dbReference>
<reference evidence="1 2" key="2">
    <citation type="journal article" date="2010" name="Nucleic Acids Res.">
        <title>BeetleBase in 2010: revisions to provide comprehensive genomic information for Tribolium castaneum.</title>
        <authorList>
            <person name="Kim H.S."/>
            <person name="Murphy T."/>
            <person name="Xia J."/>
            <person name="Caragea D."/>
            <person name="Park Y."/>
            <person name="Beeman R.W."/>
            <person name="Lorenzen M.D."/>
            <person name="Butcher S."/>
            <person name="Manak J.R."/>
            <person name="Brown S.J."/>
        </authorList>
    </citation>
    <scope>GENOME REANNOTATION</scope>
    <source>
        <strain evidence="1 2">Georgia GA2</strain>
    </source>
</reference>